<dbReference type="EMBL" id="PCQY01000010">
    <property type="protein sequence ID" value="PIP04763.1"/>
    <property type="molecule type" value="Genomic_DNA"/>
</dbReference>
<dbReference type="NCBIfam" id="NF003698">
    <property type="entry name" value="PRK05309.1"/>
    <property type="match status" value="1"/>
</dbReference>
<evidence type="ECO:0000256" key="3">
    <source>
        <dbReference type="ARBA" id="ARBA00022884"/>
    </source>
</evidence>
<comment type="caution">
    <text evidence="7">The sequence shown here is derived from an EMBL/GenBank/DDBJ whole genome shotgun (WGS) entry which is preliminary data.</text>
</comment>
<dbReference type="GO" id="GO:0006412">
    <property type="term" value="P:translation"/>
    <property type="evidence" value="ECO:0007669"/>
    <property type="project" value="UniProtKB-UniRule"/>
</dbReference>
<organism evidence="7 8">
    <name type="scientific">candidate division WWE3 bacterium CG23_combo_of_CG06-09_8_20_14_all_40_14</name>
    <dbReference type="NCBI Taxonomy" id="1975095"/>
    <lineage>
        <taxon>Bacteria</taxon>
        <taxon>Katanobacteria</taxon>
    </lineage>
</organism>
<keyword evidence="2 6" id="KW-0699">rRNA-binding</keyword>
<keyword evidence="3 6" id="KW-0694">RNA-binding</keyword>
<name>A0A2G9XE49_UNCKA</name>
<reference evidence="7 8" key="1">
    <citation type="submission" date="2017-09" db="EMBL/GenBank/DDBJ databases">
        <title>Depth-based differentiation of microbial function through sediment-hosted aquifers and enrichment of novel symbionts in the deep terrestrial subsurface.</title>
        <authorList>
            <person name="Probst A.J."/>
            <person name="Ladd B."/>
            <person name="Jarett J.K."/>
            <person name="Geller-Mcgrath D.E."/>
            <person name="Sieber C.M."/>
            <person name="Emerson J.B."/>
            <person name="Anantharaman K."/>
            <person name="Thomas B.C."/>
            <person name="Malmstrom R."/>
            <person name="Stieglmeier M."/>
            <person name="Klingl A."/>
            <person name="Woyke T."/>
            <person name="Ryan C.M."/>
            <person name="Banfield J.F."/>
        </authorList>
    </citation>
    <scope>NUCLEOTIDE SEQUENCE [LARGE SCALE GENOMIC DNA]</scope>
    <source>
        <strain evidence="7">CG23_combo_of_CG06-09_8_20_14_all_40_14</strain>
    </source>
</reference>
<dbReference type="HAMAP" id="MF_01310">
    <property type="entry name" value="Ribosomal_uS11"/>
    <property type="match status" value="1"/>
</dbReference>
<dbReference type="GO" id="GO:0019843">
    <property type="term" value="F:rRNA binding"/>
    <property type="evidence" value="ECO:0007669"/>
    <property type="project" value="UniProtKB-UniRule"/>
</dbReference>
<dbReference type="PANTHER" id="PTHR11759">
    <property type="entry name" value="40S RIBOSOMAL PROTEIN S14/30S RIBOSOMAL PROTEIN S11"/>
    <property type="match status" value="1"/>
</dbReference>
<evidence type="ECO:0000256" key="6">
    <source>
        <dbReference type="HAMAP-Rule" id="MF_01310"/>
    </source>
</evidence>
<comment type="subunit">
    <text evidence="6">Part of the 30S ribosomal subunit. Interacts with proteins S7 and S18. Binds to IF-3.</text>
</comment>
<comment type="function">
    <text evidence="6">Located on the platform of the 30S subunit, it bridges several disparate RNA helices of the 16S rRNA. Forms part of the Shine-Dalgarno cleft in the 70S ribosome.</text>
</comment>
<evidence type="ECO:0000256" key="1">
    <source>
        <dbReference type="ARBA" id="ARBA00006194"/>
    </source>
</evidence>
<comment type="similarity">
    <text evidence="1 6">Belongs to the universal ribosomal protein uS11 family.</text>
</comment>
<dbReference type="NCBIfam" id="TIGR03632">
    <property type="entry name" value="uS11_bact"/>
    <property type="match status" value="1"/>
</dbReference>
<dbReference type="PIRSF" id="PIRSF002131">
    <property type="entry name" value="Ribosomal_S11"/>
    <property type="match status" value="1"/>
</dbReference>
<evidence type="ECO:0000256" key="4">
    <source>
        <dbReference type="ARBA" id="ARBA00022980"/>
    </source>
</evidence>
<dbReference type="InterPro" id="IPR001971">
    <property type="entry name" value="Ribosomal_uS11"/>
</dbReference>
<dbReference type="Proteomes" id="UP000231388">
    <property type="component" value="Unassembled WGS sequence"/>
</dbReference>
<dbReference type="InterPro" id="IPR019981">
    <property type="entry name" value="Ribosomal_uS11_bac-type"/>
</dbReference>
<protein>
    <recommendedName>
        <fullName evidence="6">Small ribosomal subunit protein uS11</fullName>
    </recommendedName>
</protein>
<sequence>MKKQIVKKTNKNKSARVISGSGIANILATFNNTIITITDMQGNVVCWGSCGNSGFKGARKSTPYAATIASENVGKKALEKGIREVSVYIKGPGMGRIPSVKALKAAGLNILSITDKTATPHNGCRPRKRRRV</sequence>
<dbReference type="GO" id="GO:0003735">
    <property type="term" value="F:structural constituent of ribosome"/>
    <property type="evidence" value="ECO:0007669"/>
    <property type="project" value="InterPro"/>
</dbReference>
<evidence type="ECO:0000256" key="2">
    <source>
        <dbReference type="ARBA" id="ARBA00022730"/>
    </source>
</evidence>
<dbReference type="Pfam" id="PF00411">
    <property type="entry name" value="Ribosomal_S11"/>
    <property type="match status" value="1"/>
</dbReference>
<proteinExistence type="inferred from homology"/>
<dbReference type="GO" id="GO:0005840">
    <property type="term" value="C:ribosome"/>
    <property type="evidence" value="ECO:0007669"/>
    <property type="project" value="UniProtKB-KW"/>
</dbReference>
<evidence type="ECO:0000256" key="5">
    <source>
        <dbReference type="ARBA" id="ARBA00023274"/>
    </source>
</evidence>
<keyword evidence="5 6" id="KW-0687">Ribonucleoprotein</keyword>
<dbReference type="SUPFAM" id="SSF53137">
    <property type="entry name" value="Translational machinery components"/>
    <property type="match status" value="1"/>
</dbReference>
<dbReference type="AlphaFoldDB" id="A0A2G9XE49"/>
<evidence type="ECO:0000313" key="8">
    <source>
        <dbReference type="Proteomes" id="UP000231388"/>
    </source>
</evidence>
<evidence type="ECO:0000313" key="7">
    <source>
        <dbReference type="EMBL" id="PIP04763.1"/>
    </source>
</evidence>
<dbReference type="InterPro" id="IPR036967">
    <property type="entry name" value="Ribosomal_uS11_sf"/>
</dbReference>
<dbReference type="Gene3D" id="3.30.420.80">
    <property type="entry name" value="Ribosomal protein S11"/>
    <property type="match status" value="1"/>
</dbReference>
<accession>A0A2G9XE49</accession>
<gene>
    <name evidence="6" type="primary">rpsK</name>
    <name evidence="7" type="ORF">COX53_00745</name>
</gene>
<dbReference type="GO" id="GO:1990904">
    <property type="term" value="C:ribonucleoprotein complex"/>
    <property type="evidence" value="ECO:0007669"/>
    <property type="project" value="UniProtKB-KW"/>
</dbReference>
<keyword evidence="4 6" id="KW-0689">Ribosomal protein</keyword>